<evidence type="ECO:0008006" key="4">
    <source>
        <dbReference type="Google" id="ProtNLM"/>
    </source>
</evidence>
<dbReference type="HOGENOM" id="CLU_052989_1_0_1"/>
<feature type="signal peptide" evidence="1">
    <location>
        <begin position="1"/>
        <end position="24"/>
    </location>
</feature>
<dbReference type="SUPFAM" id="SSF63829">
    <property type="entry name" value="Calcium-dependent phosphotriesterase"/>
    <property type="match status" value="1"/>
</dbReference>
<dbReference type="EMBL" id="BAUL01000303">
    <property type="protein sequence ID" value="GAD99566.1"/>
    <property type="molecule type" value="Genomic_DNA"/>
</dbReference>
<evidence type="ECO:0000256" key="1">
    <source>
        <dbReference type="SAM" id="SignalP"/>
    </source>
</evidence>
<dbReference type="AlphaFoldDB" id="V5GBY1"/>
<comment type="caution">
    <text evidence="2">The sequence shown here is derived from an EMBL/GenBank/DDBJ whole genome shotgun (WGS) entry which is preliminary data.</text>
</comment>
<keyword evidence="3" id="KW-1185">Reference proteome</keyword>
<dbReference type="PANTHER" id="PTHR42060:SF3">
    <property type="entry name" value="SMP-30_GLUCONOLACTONASE_LRE-LIKE REGION DOMAIN-CONTAINING PROTEIN"/>
    <property type="match status" value="1"/>
</dbReference>
<proteinExistence type="predicted"/>
<dbReference type="eggNOG" id="ENOG502S00D">
    <property type="taxonomic scope" value="Eukaryota"/>
</dbReference>
<protein>
    <recommendedName>
        <fullName evidence="4">SMP-30/Gluconolactonase/LRE-like region domain-containing protein</fullName>
    </recommendedName>
</protein>
<sequence length="337" mass="35638">MRSIPLFFVSCFVALLALPSFALGLPNRNLETRSSNSQSVSTVYQFPNVGSWIEGIAVRPNGNILVTRTDVPELWSIDPNSRTASVVYTFPNATSTVGITAIGEDVYAVGTGIVNLTTTAATPGSFVIWKVDLSSETPKVTTIKAIPEGGSLDGMAYLQRGANTNLLIADTLEGVIWRLDPQSGNYSVAMSDQSMLPAEGSIPIGINGVRIIDNYVYYTSSTQQKFCRVAVADDGSAAGPFEVIATGFFQDGFAIAPDGTAYIATHPENTVVKVTPQGEASVFAGNLNSTEVAGSTDVQFSNCGYEVIYVATNGAQGSPVNGTYTEPAKVVMIVSNW</sequence>
<dbReference type="InParanoid" id="V5GBY1"/>
<keyword evidence="1" id="KW-0732">Signal</keyword>
<dbReference type="PANTHER" id="PTHR42060">
    <property type="entry name" value="NHL REPEAT-CONTAINING PROTEIN-RELATED"/>
    <property type="match status" value="1"/>
</dbReference>
<dbReference type="Gene3D" id="2.120.10.30">
    <property type="entry name" value="TolB, C-terminal domain"/>
    <property type="match status" value="1"/>
</dbReference>
<evidence type="ECO:0000313" key="2">
    <source>
        <dbReference type="EMBL" id="GAD99566.1"/>
    </source>
</evidence>
<accession>V5GBY1</accession>
<name>V5GBY1_BYSSN</name>
<organism evidence="2 3">
    <name type="scientific">Byssochlamys spectabilis (strain No. 5 / NBRC 109023)</name>
    <name type="common">Paecilomyces variotii</name>
    <dbReference type="NCBI Taxonomy" id="1356009"/>
    <lineage>
        <taxon>Eukaryota</taxon>
        <taxon>Fungi</taxon>
        <taxon>Dikarya</taxon>
        <taxon>Ascomycota</taxon>
        <taxon>Pezizomycotina</taxon>
        <taxon>Eurotiomycetes</taxon>
        <taxon>Eurotiomycetidae</taxon>
        <taxon>Eurotiales</taxon>
        <taxon>Thermoascaceae</taxon>
        <taxon>Paecilomyces</taxon>
    </lineage>
</organism>
<gene>
    <name evidence="2" type="ORF">PVAR5_8281</name>
</gene>
<dbReference type="Proteomes" id="UP000018001">
    <property type="component" value="Unassembled WGS sequence"/>
</dbReference>
<dbReference type="InterPro" id="IPR011042">
    <property type="entry name" value="6-blade_b-propeller_TolB-like"/>
</dbReference>
<reference evidence="3" key="1">
    <citation type="journal article" date="2014" name="Genome Announc.">
        <title>Draft genome sequence of the formaldehyde-resistant fungus Byssochlamys spectabilis No. 5 (anamorph Paecilomyces variotii No. 5) (NBRC109023).</title>
        <authorList>
            <person name="Oka T."/>
            <person name="Ekino K."/>
            <person name="Fukuda K."/>
            <person name="Nomura Y."/>
        </authorList>
    </citation>
    <scope>NUCLEOTIDE SEQUENCE [LARGE SCALE GENOMIC DNA]</scope>
    <source>
        <strain evidence="3">No. 5 / NBRC 109023</strain>
    </source>
</reference>
<dbReference type="OrthoDB" id="9977941at2759"/>
<feature type="chain" id="PRO_5004733670" description="SMP-30/Gluconolactonase/LRE-like region domain-containing protein" evidence="1">
    <location>
        <begin position="25"/>
        <end position="337"/>
    </location>
</feature>
<dbReference type="InterPro" id="IPR052998">
    <property type="entry name" value="Hetero-Diels-Alderase-like"/>
</dbReference>
<evidence type="ECO:0000313" key="3">
    <source>
        <dbReference type="Proteomes" id="UP000018001"/>
    </source>
</evidence>